<name>A0AA36I8Y0_9DINO</name>
<dbReference type="AlphaFoldDB" id="A0AA36I8Y0"/>
<gene>
    <name evidence="1" type="ORF">EVOR1521_LOCUS9414</name>
</gene>
<protein>
    <submittedName>
        <fullName evidence="1">Uncharacterized protein</fullName>
    </submittedName>
</protein>
<comment type="caution">
    <text evidence="1">The sequence shown here is derived from an EMBL/GenBank/DDBJ whole genome shotgun (WGS) entry which is preliminary data.</text>
</comment>
<reference evidence="1" key="1">
    <citation type="submission" date="2023-08" db="EMBL/GenBank/DDBJ databases">
        <authorList>
            <person name="Chen Y."/>
            <person name="Shah S."/>
            <person name="Dougan E. K."/>
            <person name="Thang M."/>
            <person name="Chan C."/>
        </authorList>
    </citation>
    <scope>NUCLEOTIDE SEQUENCE</scope>
</reference>
<accession>A0AA36I8Y0</accession>
<dbReference type="InterPro" id="IPR011990">
    <property type="entry name" value="TPR-like_helical_dom_sf"/>
</dbReference>
<dbReference type="SUPFAM" id="SSF48452">
    <property type="entry name" value="TPR-like"/>
    <property type="match status" value="1"/>
</dbReference>
<dbReference type="EMBL" id="CAUJNA010000846">
    <property type="protein sequence ID" value="CAJ1381859.1"/>
    <property type="molecule type" value="Genomic_DNA"/>
</dbReference>
<keyword evidence="2" id="KW-1185">Reference proteome</keyword>
<organism evidence="1 2">
    <name type="scientific">Effrenium voratum</name>
    <dbReference type="NCBI Taxonomy" id="2562239"/>
    <lineage>
        <taxon>Eukaryota</taxon>
        <taxon>Sar</taxon>
        <taxon>Alveolata</taxon>
        <taxon>Dinophyceae</taxon>
        <taxon>Suessiales</taxon>
        <taxon>Symbiodiniaceae</taxon>
        <taxon>Effrenium</taxon>
    </lineage>
</organism>
<proteinExistence type="predicted"/>
<sequence length="240" mass="25773">MAGPLAEAKKLVGQLKASEALAPAQEALDAFRAAADQVGVAEALRPLLLAQIERGDVKPEEALKKVKEEAASLKRSARDGRRAEAMLQFTQAAMHLAKAEPIKAAQMAQEAEIYFQREQDWPALADVLLEVVAPAHLQRGDGKKALEAANLVLDVAQKVNDPEVQARAWAVVAAGRFASGAEDAAEAARKALDLFRSCGSRVGEAQTLVELARGQLTLQAPIPTVSLRRSFRAFREHGQT</sequence>
<dbReference type="Gene3D" id="1.25.40.10">
    <property type="entry name" value="Tetratricopeptide repeat domain"/>
    <property type="match status" value="1"/>
</dbReference>
<dbReference type="Proteomes" id="UP001178507">
    <property type="component" value="Unassembled WGS sequence"/>
</dbReference>
<evidence type="ECO:0000313" key="1">
    <source>
        <dbReference type="EMBL" id="CAJ1381859.1"/>
    </source>
</evidence>
<evidence type="ECO:0000313" key="2">
    <source>
        <dbReference type="Proteomes" id="UP001178507"/>
    </source>
</evidence>